<dbReference type="PANTHER" id="PTHR43537:SF44">
    <property type="entry name" value="GNTR FAMILY REGULATORY PROTEIN"/>
    <property type="match status" value="1"/>
</dbReference>
<dbReference type="Gene3D" id="1.10.10.10">
    <property type="entry name" value="Winged helix-like DNA-binding domain superfamily/Winged helix DNA-binding domain"/>
    <property type="match status" value="1"/>
</dbReference>
<proteinExistence type="predicted"/>
<dbReference type="PROSITE" id="PS50949">
    <property type="entry name" value="HTH_GNTR"/>
    <property type="match status" value="1"/>
</dbReference>
<evidence type="ECO:0000313" key="6">
    <source>
        <dbReference type="EMBL" id="AEQ50258.1"/>
    </source>
</evidence>
<dbReference type="InterPro" id="IPR008920">
    <property type="entry name" value="TF_FadR/GntR_C"/>
</dbReference>
<evidence type="ECO:0000256" key="3">
    <source>
        <dbReference type="ARBA" id="ARBA00023163"/>
    </source>
</evidence>
<dbReference type="PRINTS" id="PR00035">
    <property type="entry name" value="HTHGNTR"/>
</dbReference>
<dbReference type="InterPro" id="IPR036388">
    <property type="entry name" value="WH-like_DNA-bd_sf"/>
</dbReference>
<dbReference type="InterPro" id="IPR000524">
    <property type="entry name" value="Tscrpt_reg_HTH_GntR"/>
</dbReference>
<reference evidence="6 7" key="1">
    <citation type="journal article" date="2012" name="J. Bacteriol.">
        <title>Complete genome sequence of Pelagibacterium halotolerans B2T.</title>
        <authorList>
            <person name="Huo Y.Y."/>
            <person name="Cheng H."/>
            <person name="Han X.F."/>
            <person name="Jiang X.W."/>
            <person name="Sun C."/>
            <person name="Zhang X.Q."/>
            <person name="Zhu X.F."/>
            <person name="Liu Y.F."/>
            <person name="Li P.F."/>
            <person name="Ni P.X."/>
            <person name="Wu M."/>
        </authorList>
    </citation>
    <scope>NUCLEOTIDE SEQUENCE [LARGE SCALE GENOMIC DNA]</scope>
    <source>
        <strain evidence="7">DSM 22347 / JCM 15775 / CGMCC 1.7692 / B2</strain>
    </source>
</reference>
<dbReference type="SMART" id="SM00345">
    <property type="entry name" value="HTH_GNTR"/>
    <property type="match status" value="1"/>
</dbReference>
<dbReference type="Pfam" id="PF00392">
    <property type="entry name" value="GntR"/>
    <property type="match status" value="1"/>
</dbReference>
<dbReference type="HOGENOM" id="CLU_017584_9_4_5"/>
<gene>
    <name evidence="6" type="ordered locus">KKY_213</name>
</gene>
<dbReference type="PANTHER" id="PTHR43537">
    <property type="entry name" value="TRANSCRIPTIONAL REGULATOR, GNTR FAMILY"/>
    <property type="match status" value="1"/>
</dbReference>
<name>G4R7W3_PELHB</name>
<evidence type="ECO:0000256" key="1">
    <source>
        <dbReference type="ARBA" id="ARBA00023015"/>
    </source>
</evidence>
<accession>G4R7W3</accession>
<sequence length="259" mass="27708">MAGTIDDSEGAGVSAGAATGPARRKPHNFHAHVMYTLGTAIVGGFYKEGQILPGDSDLIDQFGVSRTVLREALKTLSAKGLVEARARVGTRVLPRARWNMFDSDVLLWHLESGISFDFIASLAEIRMAVEPDAAALAAERRTDAQADELMGWLRGMATQGQSAEDFARNDVEFHRVVAQASGNPFMVSLSNVVEIALMASFTISSPVEGGTAFDKAVRLHRNIAEAIVARDPEMARVAMRQAIQSGVDRATTTLGAPKG</sequence>
<dbReference type="InterPro" id="IPR011711">
    <property type="entry name" value="GntR_C"/>
</dbReference>
<organism evidence="6 7">
    <name type="scientific">Pelagibacterium halotolerans (strain DSM 22347 / JCM 15775 / CGMCC 1.7692 / B2)</name>
    <dbReference type="NCBI Taxonomy" id="1082931"/>
    <lineage>
        <taxon>Bacteria</taxon>
        <taxon>Pseudomonadati</taxon>
        <taxon>Pseudomonadota</taxon>
        <taxon>Alphaproteobacteria</taxon>
        <taxon>Hyphomicrobiales</taxon>
        <taxon>Devosiaceae</taxon>
        <taxon>Pelagibacterium</taxon>
    </lineage>
</organism>
<dbReference type="GO" id="GO:0003700">
    <property type="term" value="F:DNA-binding transcription factor activity"/>
    <property type="evidence" value="ECO:0007669"/>
    <property type="project" value="InterPro"/>
</dbReference>
<dbReference type="STRING" id="1082931.KKY_213"/>
<dbReference type="SUPFAM" id="SSF48008">
    <property type="entry name" value="GntR ligand-binding domain-like"/>
    <property type="match status" value="1"/>
</dbReference>
<dbReference type="SMART" id="SM00895">
    <property type="entry name" value="FCD"/>
    <property type="match status" value="1"/>
</dbReference>
<feature type="domain" description="HTH gntR-type" evidence="5">
    <location>
        <begin position="27"/>
        <end position="95"/>
    </location>
</feature>
<dbReference type="SUPFAM" id="SSF46785">
    <property type="entry name" value="Winged helix' DNA-binding domain"/>
    <property type="match status" value="1"/>
</dbReference>
<dbReference type="AlphaFoldDB" id="G4R7W3"/>
<evidence type="ECO:0000256" key="4">
    <source>
        <dbReference type="SAM" id="MobiDB-lite"/>
    </source>
</evidence>
<dbReference type="KEGG" id="phl:KKY_213"/>
<keyword evidence="3" id="KW-0804">Transcription</keyword>
<keyword evidence="1" id="KW-0805">Transcription regulation</keyword>
<dbReference type="Pfam" id="PF07729">
    <property type="entry name" value="FCD"/>
    <property type="match status" value="1"/>
</dbReference>
<keyword evidence="2" id="KW-0238">DNA-binding</keyword>
<evidence type="ECO:0000313" key="7">
    <source>
        <dbReference type="Proteomes" id="UP000008850"/>
    </source>
</evidence>
<evidence type="ECO:0000259" key="5">
    <source>
        <dbReference type="PROSITE" id="PS50949"/>
    </source>
</evidence>
<evidence type="ECO:0000256" key="2">
    <source>
        <dbReference type="ARBA" id="ARBA00023125"/>
    </source>
</evidence>
<dbReference type="CDD" id="cd07377">
    <property type="entry name" value="WHTH_GntR"/>
    <property type="match status" value="1"/>
</dbReference>
<keyword evidence="7" id="KW-1185">Reference proteome</keyword>
<dbReference type="PATRIC" id="fig|1082931.4.peg.213"/>
<dbReference type="EMBL" id="CP003075">
    <property type="protein sequence ID" value="AEQ50258.1"/>
    <property type="molecule type" value="Genomic_DNA"/>
</dbReference>
<dbReference type="Proteomes" id="UP000008850">
    <property type="component" value="Chromosome"/>
</dbReference>
<dbReference type="InterPro" id="IPR036390">
    <property type="entry name" value="WH_DNA-bd_sf"/>
</dbReference>
<dbReference type="RefSeq" id="WP_014129408.1">
    <property type="nucleotide sequence ID" value="NC_016078.1"/>
</dbReference>
<dbReference type="eggNOG" id="COG2186">
    <property type="taxonomic scope" value="Bacteria"/>
</dbReference>
<dbReference type="GO" id="GO:0003677">
    <property type="term" value="F:DNA binding"/>
    <property type="evidence" value="ECO:0007669"/>
    <property type="project" value="UniProtKB-KW"/>
</dbReference>
<dbReference type="Gene3D" id="1.20.120.530">
    <property type="entry name" value="GntR ligand-binding domain-like"/>
    <property type="match status" value="1"/>
</dbReference>
<feature type="region of interest" description="Disordered" evidence="4">
    <location>
        <begin position="1"/>
        <end position="24"/>
    </location>
</feature>
<protein>
    <submittedName>
        <fullName evidence="6">Transcriptional regulator, GntR family</fullName>
    </submittedName>
</protein>